<dbReference type="AlphaFoldDB" id="A0A934VNM3"/>
<evidence type="ECO:0000256" key="7">
    <source>
        <dbReference type="SAM" id="MobiDB-lite"/>
    </source>
</evidence>
<dbReference type="GO" id="GO:0006265">
    <property type="term" value="P:DNA topological change"/>
    <property type="evidence" value="ECO:0007669"/>
    <property type="project" value="UniProtKB-UniRule"/>
</dbReference>
<dbReference type="GO" id="GO:0009330">
    <property type="term" value="C:DNA topoisomerase type II (double strand cut, ATP-hydrolyzing) complex"/>
    <property type="evidence" value="ECO:0007669"/>
    <property type="project" value="TreeGrafter"/>
</dbReference>
<keyword evidence="10" id="KW-1185">Reference proteome</keyword>
<dbReference type="InterPro" id="IPR050220">
    <property type="entry name" value="Type_II_DNA_Topoisomerases"/>
</dbReference>
<dbReference type="InterPro" id="IPR013758">
    <property type="entry name" value="Topo_IIA_A/C_ab"/>
</dbReference>
<dbReference type="EMBL" id="JAENIL010000008">
    <property type="protein sequence ID" value="MBK1876382.1"/>
    <property type="molecule type" value="Genomic_DNA"/>
</dbReference>
<comment type="catalytic activity">
    <reaction evidence="1 6">
        <text>ATP-dependent breakage, passage and rejoining of double-stranded DNA.</text>
        <dbReference type="EC" id="5.6.2.2"/>
    </reaction>
</comment>
<evidence type="ECO:0000259" key="8">
    <source>
        <dbReference type="PROSITE" id="PS52040"/>
    </source>
</evidence>
<comment type="similarity">
    <text evidence="2">Belongs to the type II topoisomerase GyrA/ParC subunit family.</text>
</comment>
<name>A0A934VNM3_9BACT</name>
<dbReference type="InterPro" id="IPR002205">
    <property type="entry name" value="Topo_IIA_dom_A"/>
</dbReference>
<proteinExistence type="inferred from homology"/>
<dbReference type="InterPro" id="IPR013757">
    <property type="entry name" value="Topo_IIA_A_a_sf"/>
</dbReference>
<evidence type="ECO:0000256" key="3">
    <source>
        <dbReference type="ARBA" id="ARBA00023029"/>
    </source>
</evidence>
<keyword evidence="3 6" id="KW-0799">Topoisomerase</keyword>
<dbReference type="Gene3D" id="1.10.268.10">
    <property type="entry name" value="Topoisomerase, domain 3"/>
    <property type="match status" value="1"/>
</dbReference>
<evidence type="ECO:0000313" key="10">
    <source>
        <dbReference type="Proteomes" id="UP000617628"/>
    </source>
</evidence>
<dbReference type="Gene3D" id="3.90.199.10">
    <property type="entry name" value="Topoisomerase II, domain 5"/>
    <property type="match status" value="1"/>
</dbReference>
<dbReference type="RefSeq" id="WP_200354596.1">
    <property type="nucleotide sequence ID" value="NZ_JAENIL010000008.1"/>
</dbReference>
<feature type="domain" description="Topo IIA-type catalytic" evidence="8">
    <location>
        <begin position="59"/>
        <end position="456"/>
    </location>
</feature>
<dbReference type="PANTHER" id="PTHR43493">
    <property type="entry name" value="DNA GYRASE/TOPOISOMERASE SUBUNIT A"/>
    <property type="match status" value="1"/>
</dbReference>
<evidence type="ECO:0000313" key="9">
    <source>
        <dbReference type="EMBL" id="MBK1876382.1"/>
    </source>
</evidence>
<accession>A0A934VNM3</accession>
<feature type="compositionally biased region" description="Acidic residues" evidence="7">
    <location>
        <begin position="1"/>
        <end position="20"/>
    </location>
</feature>
<gene>
    <name evidence="9" type="ORF">JIN87_05845</name>
</gene>
<dbReference type="Gene3D" id="3.30.1360.40">
    <property type="match status" value="1"/>
</dbReference>
<protein>
    <submittedName>
        <fullName evidence="9">DNA gyrase/topoisomerase IV subunit A</fullName>
    </submittedName>
</protein>
<dbReference type="SUPFAM" id="SSF56719">
    <property type="entry name" value="Type II DNA topoisomerase"/>
    <property type="match status" value="1"/>
</dbReference>
<dbReference type="Pfam" id="PF00521">
    <property type="entry name" value="DNA_topoisoIV"/>
    <property type="match status" value="1"/>
</dbReference>
<dbReference type="NCBIfam" id="NF007209">
    <property type="entry name" value="PRK09631.1"/>
    <property type="match status" value="1"/>
</dbReference>
<evidence type="ECO:0000256" key="2">
    <source>
        <dbReference type="ARBA" id="ARBA00008263"/>
    </source>
</evidence>
<feature type="region of interest" description="Disordered" evidence="7">
    <location>
        <begin position="1"/>
        <end position="35"/>
    </location>
</feature>
<dbReference type="GO" id="GO:0005737">
    <property type="term" value="C:cytoplasm"/>
    <property type="evidence" value="ECO:0007669"/>
    <property type="project" value="TreeGrafter"/>
</dbReference>
<dbReference type="InterPro" id="IPR013760">
    <property type="entry name" value="Topo_IIA-like_dom_sf"/>
</dbReference>
<organism evidence="9 10">
    <name type="scientific">Pelagicoccus mobilis</name>
    <dbReference type="NCBI Taxonomy" id="415221"/>
    <lineage>
        <taxon>Bacteria</taxon>
        <taxon>Pseudomonadati</taxon>
        <taxon>Verrucomicrobiota</taxon>
        <taxon>Opitutia</taxon>
        <taxon>Puniceicoccales</taxon>
        <taxon>Pelagicoccaceae</taxon>
        <taxon>Pelagicoccus</taxon>
    </lineage>
</organism>
<dbReference type="PROSITE" id="PS52040">
    <property type="entry name" value="TOPO_IIA"/>
    <property type="match status" value="1"/>
</dbReference>
<sequence length="680" mass="77181">MSDDTQDQLDFEEQPEDESSTELVHAEHDTTGNDKAPLATSYQNWFLEYASYVILDRAVPALFDGLKPVQRRIMHSLKELDDGRYNKVANVVGHSMRYHPHGDASIYSAMVGMGQRNLLIDTQGNWGNTLTGDGAAAARYIEARLSPFAREVVFNPKTTHWQQSYDGRNKEPIHLPVKFPLLLTEGAEGIAVGLACKILPHNFIEIIDAAIAFLNKEEFELYPDFETGGIADFSNYNDGLRGGRVLVRAVFEKISKYQIAIREIPFGCTTGSLIDSILSANSKGKIKIKKIEDNTSEKAEILITLPPGSDADATIDALYVFTDCQVSVAPNACIIQDDTPQFIGVSEILRRSATNVKELLRRELEIKLAELEEKWHFDSLERIFIEERIYRRIEECETWEAVISEIHKGLDPFKHTLKREVTDDDVTRLTEIRIKRISKFNSFKANEEIKKTEKEMRATKRNLKTIVKFTINYFEMLKDKFGKGRERKTRIESFTAIKATEVALPKQKLFINREDGFIGFSLKKDEFLCDASQFDEFIAFSADGTFRVSRAADKVFVGKDLLHVALWKKGDEDTIYDMVYRDGARGASYVKRFIVNAVTRDKVYDLTKGTKGSKVHYLKANPDGKTRPIKVRLTPTCSARVKEFDYDLGELLVKGRGSKGNVLTKYAVKNIRGHFNTELE</sequence>
<dbReference type="NCBIfam" id="NF009397">
    <property type="entry name" value="PRK12758.1"/>
    <property type="match status" value="1"/>
</dbReference>
<dbReference type="Proteomes" id="UP000617628">
    <property type="component" value="Unassembled WGS sequence"/>
</dbReference>
<evidence type="ECO:0000256" key="1">
    <source>
        <dbReference type="ARBA" id="ARBA00000185"/>
    </source>
</evidence>
<evidence type="ECO:0000256" key="6">
    <source>
        <dbReference type="PROSITE-ProRule" id="PRU01384"/>
    </source>
</evidence>
<evidence type="ECO:0000256" key="5">
    <source>
        <dbReference type="ARBA" id="ARBA00023235"/>
    </source>
</evidence>
<dbReference type="GO" id="GO:0003677">
    <property type="term" value="F:DNA binding"/>
    <property type="evidence" value="ECO:0007669"/>
    <property type="project" value="UniProtKB-UniRule"/>
</dbReference>
<keyword evidence="5 6" id="KW-0413">Isomerase</keyword>
<reference evidence="9" key="1">
    <citation type="submission" date="2021-01" db="EMBL/GenBank/DDBJ databases">
        <title>Modified the classification status of verrucomicrobia.</title>
        <authorList>
            <person name="Feng X."/>
        </authorList>
    </citation>
    <scope>NUCLEOTIDE SEQUENCE</scope>
    <source>
        <strain evidence="9">KCTC 13126</strain>
    </source>
</reference>
<dbReference type="SMART" id="SM00434">
    <property type="entry name" value="TOP4c"/>
    <property type="match status" value="1"/>
</dbReference>
<dbReference type="GO" id="GO:0003918">
    <property type="term" value="F:DNA topoisomerase type II (double strand cut, ATP-hydrolyzing) activity"/>
    <property type="evidence" value="ECO:0007669"/>
    <property type="project" value="UniProtKB-EC"/>
</dbReference>
<evidence type="ECO:0000256" key="4">
    <source>
        <dbReference type="ARBA" id="ARBA00023125"/>
    </source>
</evidence>
<comment type="caution">
    <text evidence="9">The sequence shown here is derived from an EMBL/GenBank/DDBJ whole genome shotgun (WGS) entry which is preliminary data.</text>
</comment>
<feature type="active site" description="O-(5'-phospho-DNA)-tyrosine intermediate" evidence="6">
    <location>
        <position position="140"/>
    </location>
</feature>
<dbReference type="PANTHER" id="PTHR43493:SF5">
    <property type="entry name" value="DNA GYRASE SUBUNIT A, CHLOROPLASTIC_MITOCHONDRIAL"/>
    <property type="match status" value="1"/>
</dbReference>
<dbReference type="GO" id="GO:0005524">
    <property type="term" value="F:ATP binding"/>
    <property type="evidence" value="ECO:0007669"/>
    <property type="project" value="InterPro"/>
</dbReference>
<keyword evidence="4 6" id="KW-0238">DNA-binding</keyword>